<reference evidence="1 2" key="2">
    <citation type="submission" date="2018-07" db="EMBL/GenBank/DDBJ databases">
        <title>Pontibacter sp. 2b14 genomic sequence and assembly.</title>
        <authorList>
            <person name="Du Z.-J."/>
        </authorList>
    </citation>
    <scope>NUCLEOTIDE SEQUENCE [LARGE SCALE GENOMIC DNA]</scope>
    <source>
        <strain evidence="1 2">2b14</strain>
    </source>
</reference>
<dbReference type="EMBL" id="QMDV01000003">
    <property type="protein sequence ID" value="RAU82581.1"/>
    <property type="molecule type" value="Genomic_DNA"/>
</dbReference>
<evidence type="ECO:0000313" key="1">
    <source>
        <dbReference type="EMBL" id="RAU82581.1"/>
    </source>
</evidence>
<reference evidence="1 2" key="1">
    <citation type="submission" date="2018-06" db="EMBL/GenBank/DDBJ databases">
        <authorList>
            <person name="Liu Z.-W."/>
        </authorList>
    </citation>
    <scope>NUCLEOTIDE SEQUENCE [LARGE SCALE GENOMIC DNA]</scope>
    <source>
        <strain evidence="1 2">2b14</strain>
    </source>
</reference>
<dbReference type="AlphaFoldDB" id="A0A364RE35"/>
<dbReference type="Proteomes" id="UP000251692">
    <property type="component" value="Unassembled WGS sequence"/>
</dbReference>
<accession>A0A364RE35</accession>
<name>A0A364RE35_9BACT</name>
<sequence length="179" mass="19894">MLLLLLVSTACTRREAFQEESTTDPNEEKVEVYDGKLLGQVIFDSIDYIVPKQELMQPFIREFGDGTVVDRVMIRKVQETKEDKPAYYLVGLGMQNGAFRSMALELDVAGDNSLYLSSKGAKHMCQAAAGCNFCYFTFIGNKITGCECSSNVPGNNCVHKVSERNTLLKGVQLSNSSRR</sequence>
<protein>
    <submittedName>
        <fullName evidence="1">Uncharacterized protein</fullName>
    </submittedName>
</protein>
<keyword evidence="2" id="KW-1185">Reference proteome</keyword>
<comment type="caution">
    <text evidence="1">The sequence shown here is derived from an EMBL/GenBank/DDBJ whole genome shotgun (WGS) entry which is preliminary data.</text>
</comment>
<evidence type="ECO:0000313" key="2">
    <source>
        <dbReference type="Proteomes" id="UP000251692"/>
    </source>
</evidence>
<gene>
    <name evidence="1" type="ORF">DP923_12500</name>
</gene>
<proteinExistence type="predicted"/>
<organism evidence="1 2">
    <name type="scientific">Pontibacter arcticus</name>
    <dbReference type="NCBI Taxonomy" id="2080288"/>
    <lineage>
        <taxon>Bacteria</taxon>
        <taxon>Pseudomonadati</taxon>
        <taxon>Bacteroidota</taxon>
        <taxon>Cytophagia</taxon>
        <taxon>Cytophagales</taxon>
        <taxon>Hymenobacteraceae</taxon>
        <taxon>Pontibacter</taxon>
    </lineage>
</organism>